<feature type="compositionally biased region" description="Low complexity" evidence="1">
    <location>
        <begin position="26"/>
        <end position="37"/>
    </location>
</feature>
<protein>
    <submittedName>
        <fullName evidence="2">Uncharacterized protein</fullName>
    </submittedName>
</protein>
<evidence type="ECO:0000313" key="2">
    <source>
        <dbReference type="Ensembl" id="ENSGACP00000013326.1"/>
    </source>
</evidence>
<dbReference type="Ensembl" id="ENSGACT00000013351.1">
    <property type="protein sequence ID" value="ENSGACP00000013326.1"/>
    <property type="gene ID" value="ENSGACG00000010093.1"/>
</dbReference>
<feature type="region of interest" description="Disordered" evidence="1">
    <location>
        <begin position="16"/>
        <end position="52"/>
    </location>
</feature>
<accession>G3P6V2</accession>
<proteinExistence type="predicted"/>
<evidence type="ECO:0000256" key="1">
    <source>
        <dbReference type="SAM" id="MobiDB-lite"/>
    </source>
</evidence>
<organism evidence="2">
    <name type="scientific">Gasterosteus aculeatus</name>
    <name type="common">Three-spined stickleback</name>
    <dbReference type="NCBI Taxonomy" id="69293"/>
    <lineage>
        <taxon>Eukaryota</taxon>
        <taxon>Metazoa</taxon>
        <taxon>Chordata</taxon>
        <taxon>Craniata</taxon>
        <taxon>Vertebrata</taxon>
        <taxon>Euteleostomi</taxon>
        <taxon>Actinopterygii</taxon>
        <taxon>Neopterygii</taxon>
        <taxon>Teleostei</taxon>
        <taxon>Neoteleostei</taxon>
        <taxon>Acanthomorphata</taxon>
        <taxon>Eupercaria</taxon>
        <taxon>Perciformes</taxon>
        <taxon>Cottioidei</taxon>
        <taxon>Gasterosteales</taxon>
        <taxon>Gasterosteidae</taxon>
        <taxon>Gasterosteus</taxon>
    </lineage>
</organism>
<dbReference type="AlphaFoldDB" id="G3P6V2"/>
<reference evidence="2" key="1">
    <citation type="submission" date="2006-01" db="EMBL/GenBank/DDBJ databases">
        <authorList>
            <person name="Lindblad-Toh K."/>
            <person name="Mauceli E."/>
            <person name="Grabherr M."/>
            <person name="Chang J.L."/>
            <person name="Lander E.S."/>
        </authorList>
    </citation>
    <scope>NUCLEOTIDE SEQUENCE [LARGE SCALE GENOMIC DNA]</scope>
</reference>
<feature type="compositionally biased region" description="Polar residues" evidence="1">
    <location>
        <begin position="16"/>
        <end position="25"/>
    </location>
</feature>
<name>G3P6V2_GASAC</name>
<dbReference type="Bgee" id="ENSGACG00000010093">
    <property type="expression patterns" value="Expressed in diencephalon and 13 other cell types or tissues"/>
</dbReference>
<reference evidence="2" key="2">
    <citation type="submission" date="2024-04" db="UniProtKB">
        <authorList>
            <consortium name="Ensembl"/>
        </authorList>
    </citation>
    <scope>IDENTIFICATION</scope>
</reference>
<dbReference type="InParanoid" id="G3P6V2"/>
<sequence length="68" mass="7016">MPGSQCSLCSLWHSSPVGQASQHPHNNNSSSSSSSSSLHGFAALQQAGSHSSPIQIKLQTAELALAFP</sequence>